<dbReference type="Proteomes" id="UP001519460">
    <property type="component" value="Unassembled WGS sequence"/>
</dbReference>
<feature type="region of interest" description="Disordered" evidence="1">
    <location>
        <begin position="130"/>
        <end position="154"/>
    </location>
</feature>
<protein>
    <submittedName>
        <fullName evidence="2">Uncharacterized protein</fullName>
    </submittedName>
</protein>
<gene>
    <name evidence="2" type="ORF">BaRGS_00015518</name>
</gene>
<comment type="caution">
    <text evidence="2">The sequence shown here is derived from an EMBL/GenBank/DDBJ whole genome shotgun (WGS) entry which is preliminary data.</text>
</comment>
<organism evidence="2 3">
    <name type="scientific">Batillaria attramentaria</name>
    <dbReference type="NCBI Taxonomy" id="370345"/>
    <lineage>
        <taxon>Eukaryota</taxon>
        <taxon>Metazoa</taxon>
        <taxon>Spiralia</taxon>
        <taxon>Lophotrochozoa</taxon>
        <taxon>Mollusca</taxon>
        <taxon>Gastropoda</taxon>
        <taxon>Caenogastropoda</taxon>
        <taxon>Sorbeoconcha</taxon>
        <taxon>Cerithioidea</taxon>
        <taxon>Batillariidae</taxon>
        <taxon>Batillaria</taxon>
    </lineage>
</organism>
<evidence type="ECO:0000256" key="1">
    <source>
        <dbReference type="SAM" id="MobiDB-lite"/>
    </source>
</evidence>
<name>A0ABD0L128_9CAEN</name>
<proteinExistence type="predicted"/>
<keyword evidence="3" id="KW-1185">Reference proteome</keyword>
<sequence>MPYNTQIPSCNADDVALNCYWSCPEFPLWSNLPLGQQLELGRQELKSIPPTLLTGVEMYSKCTLWGYGVQKRRSSEDSRTEQDRAGCPEGWLQSHGYCLYPTHLPEAEAEVFCEQEGALQAQGICIRKPSSDATSGTTTDEDDDKDTDVTSDSTGHVCPQGWTRYDNYCFFSPPGVAQICSLLGAKHVFGYCVTRVPSLLSTDFVRTVKRLDGSDYNMHSEWNGETPDTVAALVAVPANEVTTLHSVTLAAQMTPASCGPLADDENWESHAHSTLQKKRDK</sequence>
<evidence type="ECO:0000313" key="3">
    <source>
        <dbReference type="Proteomes" id="UP001519460"/>
    </source>
</evidence>
<dbReference type="AlphaFoldDB" id="A0ABD0L128"/>
<reference evidence="2 3" key="1">
    <citation type="journal article" date="2023" name="Sci. Data">
        <title>Genome assembly of the Korean intertidal mud-creeper Batillaria attramentaria.</title>
        <authorList>
            <person name="Patra A.K."/>
            <person name="Ho P.T."/>
            <person name="Jun S."/>
            <person name="Lee S.J."/>
            <person name="Kim Y."/>
            <person name="Won Y.J."/>
        </authorList>
    </citation>
    <scope>NUCLEOTIDE SEQUENCE [LARGE SCALE GENOMIC DNA]</scope>
    <source>
        <strain evidence="2">Wonlab-2016</strain>
    </source>
</reference>
<accession>A0ABD0L128</accession>
<dbReference type="EMBL" id="JACVVK020000095">
    <property type="protein sequence ID" value="KAK7493181.1"/>
    <property type="molecule type" value="Genomic_DNA"/>
</dbReference>
<evidence type="ECO:0000313" key="2">
    <source>
        <dbReference type="EMBL" id="KAK7493181.1"/>
    </source>
</evidence>